<dbReference type="PROSITE" id="PS50157">
    <property type="entry name" value="ZINC_FINGER_C2H2_2"/>
    <property type="match status" value="8"/>
</dbReference>
<dbReference type="FunFam" id="3.30.160.60:FF:001732">
    <property type="entry name" value="Zgc:162936"/>
    <property type="match status" value="1"/>
</dbReference>
<feature type="compositionally biased region" description="Polar residues" evidence="7">
    <location>
        <begin position="799"/>
        <end position="817"/>
    </location>
</feature>
<evidence type="ECO:0000256" key="6">
    <source>
        <dbReference type="SAM" id="Coils"/>
    </source>
</evidence>
<dbReference type="InterPro" id="IPR036236">
    <property type="entry name" value="Znf_C2H2_sf"/>
</dbReference>
<feature type="domain" description="C2H2-type" evidence="8">
    <location>
        <begin position="259"/>
        <end position="286"/>
    </location>
</feature>
<name>A0AAV2RZL5_MEGNR</name>
<feature type="region of interest" description="Disordered" evidence="7">
    <location>
        <begin position="29"/>
        <end position="53"/>
    </location>
</feature>
<evidence type="ECO:0000313" key="10">
    <source>
        <dbReference type="Proteomes" id="UP001497623"/>
    </source>
</evidence>
<evidence type="ECO:0000256" key="7">
    <source>
        <dbReference type="SAM" id="MobiDB-lite"/>
    </source>
</evidence>
<dbReference type="GO" id="GO:0005694">
    <property type="term" value="C:chromosome"/>
    <property type="evidence" value="ECO:0007669"/>
    <property type="project" value="UniProtKB-ARBA"/>
</dbReference>
<comment type="caution">
    <text evidence="9">The sequence shown here is derived from an EMBL/GenBank/DDBJ whole genome shotgun (WGS) entry which is preliminary data.</text>
</comment>
<keyword evidence="10" id="KW-1185">Reference proteome</keyword>
<keyword evidence="6" id="KW-0175">Coiled coil</keyword>
<feature type="region of interest" description="Disordered" evidence="7">
    <location>
        <begin position="212"/>
        <end position="244"/>
    </location>
</feature>
<protein>
    <recommendedName>
        <fullName evidence="8">C2H2-type domain-containing protein</fullName>
    </recommendedName>
</protein>
<dbReference type="FunFam" id="3.30.160.60:FF:000446">
    <property type="entry name" value="Zinc finger protein"/>
    <property type="match status" value="1"/>
</dbReference>
<dbReference type="PANTHER" id="PTHR24408">
    <property type="entry name" value="ZINC FINGER PROTEIN"/>
    <property type="match status" value="1"/>
</dbReference>
<evidence type="ECO:0000256" key="5">
    <source>
        <dbReference type="PROSITE-ProRule" id="PRU00042"/>
    </source>
</evidence>
<proteinExistence type="predicted"/>
<evidence type="ECO:0000256" key="3">
    <source>
        <dbReference type="ARBA" id="ARBA00022771"/>
    </source>
</evidence>
<reference evidence="9 10" key="1">
    <citation type="submission" date="2024-05" db="EMBL/GenBank/DDBJ databases">
        <authorList>
            <person name="Wallberg A."/>
        </authorList>
    </citation>
    <scope>NUCLEOTIDE SEQUENCE [LARGE SCALE GENOMIC DNA]</scope>
</reference>
<keyword evidence="1" id="KW-0479">Metal-binding</keyword>
<dbReference type="FunFam" id="3.30.160.60:FF:002319">
    <property type="entry name" value="Uncharacterized protein"/>
    <property type="match status" value="2"/>
</dbReference>
<gene>
    <name evidence="9" type="ORF">MNOR_LOCUS30285</name>
</gene>
<dbReference type="Proteomes" id="UP001497623">
    <property type="component" value="Unassembled WGS sequence"/>
</dbReference>
<dbReference type="GO" id="GO:0000981">
    <property type="term" value="F:DNA-binding transcription factor activity, RNA polymerase II-specific"/>
    <property type="evidence" value="ECO:0007669"/>
    <property type="project" value="TreeGrafter"/>
</dbReference>
<dbReference type="PANTHER" id="PTHR24408:SF58">
    <property type="entry name" value="TRANSCRIPTION FACTOR (TFIIIA), PUTATIVE (AFU_ORTHOLOGUE AFUA_1G05150)-RELATED"/>
    <property type="match status" value="1"/>
</dbReference>
<dbReference type="Gene3D" id="3.30.160.60">
    <property type="entry name" value="Classic Zinc Finger"/>
    <property type="match status" value="9"/>
</dbReference>
<dbReference type="GO" id="GO:0008270">
    <property type="term" value="F:zinc ion binding"/>
    <property type="evidence" value="ECO:0007669"/>
    <property type="project" value="UniProtKB-KW"/>
</dbReference>
<dbReference type="GO" id="GO:0045893">
    <property type="term" value="P:positive regulation of DNA-templated transcription"/>
    <property type="evidence" value="ECO:0007669"/>
    <property type="project" value="UniProtKB-ARBA"/>
</dbReference>
<feature type="domain" description="C2H2-type" evidence="8">
    <location>
        <begin position="704"/>
        <end position="731"/>
    </location>
</feature>
<evidence type="ECO:0000256" key="1">
    <source>
        <dbReference type="ARBA" id="ARBA00022723"/>
    </source>
</evidence>
<dbReference type="GO" id="GO:0005634">
    <property type="term" value="C:nucleus"/>
    <property type="evidence" value="ECO:0007669"/>
    <property type="project" value="TreeGrafter"/>
</dbReference>
<keyword evidence="4" id="KW-0862">Zinc</keyword>
<feature type="domain" description="C2H2-type" evidence="8">
    <location>
        <begin position="635"/>
        <end position="662"/>
    </location>
</feature>
<keyword evidence="2" id="KW-0677">Repeat</keyword>
<evidence type="ECO:0000313" key="9">
    <source>
        <dbReference type="EMBL" id="CAL4148776.1"/>
    </source>
</evidence>
<feature type="domain" description="C2H2-type" evidence="8">
    <location>
        <begin position="409"/>
        <end position="436"/>
    </location>
</feature>
<feature type="compositionally biased region" description="Basic and acidic residues" evidence="7">
    <location>
        <begin position="212"/>
        <end position="229"/>
    </location>
</feature>
<keyword evidence="3 5" id="KW-0863">Zinc-finger</keyword>
<feature type="domain" description="C2H2-type" evidence="8">
    <location>
        <begin position="760"/>
        <end position="787"/>
    </location>
</feature>
<dbReference type="Pfam" id="PF00096">
    <property type="entry name" value="zf-C2H2"/>
    <property type="match status" value="5"/>
</dbReference>
<evidence type="ECO:0000256" key="2">
    <source>
        <dbReference type="ARBA" id="ARBA00022737"/>
    </source>
</evidence>
<dbReference type="EMBL" id="CAXKWB010036649">
    <property type="protein sequence ID" value="CAL4148776.1"/>
    <property type="molecule type" value="Genomic_DNA"/>
</dbReference>
<organism evidence="9 10">
    <name type="scientific">Meganyctiphanes norvegica</name>
    <name type="common">Northern krill</name>
    <name type="synonym">Thysanopoda norvegica</name>
    <dbReference type="NCBI Taxonomy" id="48144"/>
    <lineage>
        <taxon>Eukaryota</taxon>
        <taxon>Metazoa</taxon>
        <taxon>Ecdysozoa</taxon>
        <taxon>Arthropoda</taxon>
        <taxon>Crustacea</taxon>
        <taxon>Multicrustacea</taxon>
        <taxon>Malacostraca</taxon>
        <taxon>Eumalacostraca</taxon>
        <taxon>Eucarida</taxon>
        <taxon>Euphausiacea</taxon>
        <taxon>Euphausiidae</taxon>
        <taxon>Meganyctiphanes</taxon>
    </lineage>
</organism>
<feature type="region of interest" description="Disordered" evidence="7">
    <location>
        <begin position="799"/>
        <end position="818"/>
    </location>
</feature>
<accession>A0AAV2RZL5</accession>
<evidence type="ECO:0000256" key="4">
    <source>
        <dbReference type="ARBA" id="ARBA00022833"/>
    </source>
</evidence>
<evidence type="ECO:0000259" key="8">
    <source>
        <dbReference type="PROSITE" id="PS50157"/>
    </source>
</evidence>
<feature type="domain" description="C2H2-type" evidence="8">
    <location>
        <begin position="836"/>
        <end position="863"/>
    </location>
</feature>
<dbReference type="InterPro" id="IPR013087">
    <property type="entry name" value="Znf_C2H2_type"/>
</dbReference>
<dbReference type="SMART" id="SM00355">
    <property type="entry name" value="ZnF_C2H2"/>
    <property type="match status" value="11"/>
</dbReference>
<sequence>MDDSSANTIFIPTIKEENDIPVCDVELPEGDQDCSEGNSNLQTLPGPEASANDEELKKLRTKMVEEENRAFIVARELMYKNLHSDKEKPITSSEDDSQLYETLTNSQFEKMYSEANNEQNPEINKAEEQVLMYYVLPGTLKPFCCTLCEYRSIKKDKMKRHLLVHRDKTRLDGEKPIIREMPIRRSLDDNQHYETLSTSQFEKMYEEAKKAADEEAKKDEYVESKRVENAKSQNSEDTETKKTEEESLYYILPGTEKPFCCSLCDYKSLRKDKMKRHLLIHSDKKPLACPLCSYRCARNDKLKKHMQTHGDTEYEKRGQKRKLIDENDDTFENSFPSISDYYDNTYSEVITTPSLGNEYHLADNTLTPNSPLDASLNQSYEDLNVQRTLVPYIPSFLGKPKTPIKKWQYSCGICDRKYKLEDSLIRHMEVHTGANDSGMMQSVSRPSEMSNNMFFNTTNNMNIDKTNEFYKPSSHAFFSHGIKAEAEFENSINNMATSSNGELNDPSNFLECSSEMKEECNRGLEPERDIAVKEERLDDNDVSDEVLSHIAEPMVVLEEGNESDDDFFSQIAEPMVVLEEGQDSSDAMNSNFDQEASDSFNSEFYQSNIDIINNGMNQSGMFSGINKNPVRKWANVCPICDRKYKLRESLIGHMDIHKNDEKYHEYIELFNQAAISEVDVSKDDFMETDISEVENEAITNPKIFICNYCDYKCTQKSKFIIHERIHTKEKPFACTVCDFKCARKDKLKNHMLRHTDEKPFACSECDYRCKRSESLKQHMLTHVGLKKNIESLIRVETGNNSENQPSQSINMKNNSMSPPELKKIESPFSEKKKWSWACHVCERKFKFKDSLVRHMEVHNSNNFDDKSSYRCPVCNYGFPQRSALDIHMMTHTGEKPFACGVCQYSANQKGNLKRHMLQLHGRVLESEYDASNDDYGPVPNFNEENRDKTDIIEPNTCVGEENKAKIIRNNVIEDLSIIEDLMEKEENNLKVQRDIDQSELTVIDKVQSISQNIDKSMIDVSLDEENKDKIPEKIVKKDLTVIDNLIVKEEENHNVHTDINQVELKVIENVQTIPQKIDKCLIEESLEHS</sequence>
<dbReference type="AlphaFoldDB" id="A0AAV2RZL5"/>
<dbReference type="SUPFAM" id="SSF57667">
    <property type="entry name" value="beta-beta-alpha zinc fingers"/>
    <property type="match status" value="5"/>
</dbReference>
<feature type="domain" description="C2H2-type" evidence="8">
    <location>
        <begin position="732"/>
        <end position="759"/>
    </location>
</feature>
<feature type="coiled-coil region" evidence="6">
    <location>
        <begin position="968"/>
        <end position="1001"/>
    </location>
</feature>
<feature type="domain" description="C2H2-type" evidence="8">
    <location>
        <begin position="869"/>
        <end position="896"/>
    </location>
</feature>
<dbReference type="GO" id="GO:0043565">
    <property type="term" value="F:sequence-specific DNA binding"/>
    <property type="evidence" value="ECO:0007669"/>
    <property type="project" value="TreeGrafter"/>
</dbReference>
<dbReference type="PROSITE" id="PS00028">
    <property type="entry name" value="ZINC_FINGER_C2H2_1"/>
    <property type="match status" value="8"/>
</dbReference>